<evidence type="ECO:0000256" key="3">
    <source>
        <dbReference type="ARBA" id="ARBA00022573"/>
    </source>
</evidence>
<dbReference type="GO" id="GO:0016993">
    <property type="term" value="F:precorrin-8X methylmutase activity"/>
    <property type="evidence" value="ECO:0007669"/>
    <property type="project" value="InterPro"/>
</dbReference>
<dbReference type="InterPro" id="IPR036588">
    <property type="entry name" value="CobH/CbiC_sf"/>
</dbReference>
<evidence type="ECO:0000259" key="5">
    <source>
        <dbReference type="Pfam" id="PF02570"/>
    </source>
</evidence>
<dbReference type="Proteomes" id="UP001300672">
    <property type="component" value="Chromosome"/>
</dbReference>
<dbReference type="PANTHER" id="PTHR43588:SF1">
    <property type="entry name" value="COBALT-PRECORRIN-8 METHYLMUTASE"/>
    <property type="match status" value="1"/>
</dbReference>
<sequence length="213" mass="24263">MQYQYTRDPDRIRQQSYAKVRELADLARFTPEQQQVVIHMIRAYGDPDLSQHIRFSDKAIEVGLKAVKQQYNILYDIDMVGHTLDKRHLYQEPLSFLNRAQVISQAKLKKQTRTCTAVDFWRPYMRNSIVLFGQSGTALFRFLELLQDGAPRPSLVIAAARGFVNADNAKQALWAHKEEYGLECIVVDGSRGGGVLAGTAMNALMWMQAGIWV</sequence>
<evidence type="ECO:0000256" key="1">
    <source>
        <dbReference type="ARBA" id="ARBA00004953"/>
    </source>
</evidence>
<name>A0AA95H4E5_9GAMM</name>
<comment type="pathway">
    <text evidence="1">Cofactor biosynthesis; adenosylcobalamin biosynthesis.</text>
</comment>
<keyword evidence="3" id="KW-0169">Cobalamin biosynthesis</keyword>
<gene>
    <name evidence="6" type="ORF">QJT80_15005</name>
</gene>
<feature type="domain" description="Cobalamin biosynthesis precorrin-8X methylmutase CobH/CbiC" evidence="5">
    <location>
        <begin position="12"/>
        <end position="205"/>
    </location>
</feature>
<dbReference type="AlphaFoldDB" id="A0AA95H4E5"/>
<dbReference type="Gene3D" id="3.40.50.10230">
    <property type="entry name" value="Cobalamin biosynthesis CobH/CbiC, precorrin-8X methylmutase"/>
    <property type="match status" value="1"/>
</dbReference>
<accession>A0AA95H4E5</accession>
<dbReference type="Pfam" id="PF02570">
    <property type="entry name" value="CbiC"/>
    <property type="match status" value="1"/>
</dbReference>
<dbReference type="EMBL" id="CP124755">
    <property type="protein sequence ID" value="WGZ90772.1"/>
    <property type="molecule type" value="Genomic_DNA"/>
</dbReference>
<dbReference type="SUPFAM" id="SSF63965">
    <property type="entry name" value="Precorrin-8X methylmutase CbiC/CobH"/>
    <property type="match status" value="1"/>
</dbReference>
<evidence type="ECO:0000256" key="2">
    <source>
        <dbReference type="ARBA" id="ARBA00009774"/>
    </source>
</evidence>
<protein>
    <submittedName>
        <fullName evidence="6">Precorrin-8X methylmutase</fullName>
    </submittedName>
</protein>
<evidence type="ECO:0000256" key="4">
    <source>
        <dbReference type="ARBA" id="ARBA00023235"/>
    </source>
</evidence>
<reference evidence="6" key="2">
    <citation type="submission" date="2023-04" db="EMBL/GenBank/DDBJ databases">
        <authorList>
            <person name="Beletskiy A.V."/>
            <person name="Mardanov A.V."/>
            <person name="Ravin N.V."/>
        </authorList>
    </citation>
    <scope>NUCLEOTIDE SEQUENCE</scope>
    <source>
        <strain evidence="6">GKL-01</strain>
    </source>
</reference>
<dbReference type="KEGG" id="tdu:QJT80_15005"/>
<evidence type="ECO:0000313" key="6">
    <source>
        <dbReference type="EMBL" id="WGZ90772.1"/>
    </source>
</evidence>
<proteinExistence type="inferred from homology"/>
<dbReference type="PANTHER" id="PTHR43588">
    <property type="entry name" value="COBALT-PRECORRIN-8 METHYLMUTASE"/>
    <property type="match status" value="1"/>
</dbReference>
<reference evidence="6" key="1">
    <citation type="journal article" date="2023" name="Int. J. Mol. Sci.">
        <title>Metagenomics Revealed a New Genus 'Candidatus Thiocaldithrix dubininis' gen. nov., sp. nov. and a New Species 'Candidatus Thiothrix putei' sp. nov. in the Family Thiotrichaceae, Some Members of Which Have Traits of Both Na+- and H+-Motive Energetics.</title>
        <authorList>
            <person name="Ravin N.V."/>
            <person name="Muntyan M.S."/>
            <person name="Smolyakov D.D."/>
            <person name="Rudenko T.S."/>
            <person name="Beletsky A.V."/>
            <person name="Mardanov A.V."/>
            <person name="Grabovich M.Y."/>
        </authorList>
    </citation>
    <scope>NUCLEOTIDE SEQUENCE</scope>
    <source>
        <strain evidence="6">GKL-01</strain>
    </source>
</reference>
<dbReference type="InterPro" id="IPR003722">
    <property type="entry name" value="Cbl_synth_CobH/CbiC"/>
</dbReference>
<organism evidence="6">
    <name type="scientific">Candidatus Thiocaldithrix dubininis</name>
    <dbReference type="NCBI Taxonomy" id="3080823"/>
    <lineage>
        <taxon>Bacteria</taxon>
        <taxon>Pseudomonadati</taxon>
        <taxon>Pseudomonadota</taxon>
        <taxon>Gammaproteobacteria</taxon>
        <taxon>Thiotrichales</taxon>
        <taxon>Thiotrichaceae</taxon>
        <taxon>Candidatus Thiocaldithrix</taxon>
    </lineage>
</organism>
<comment type="similarity">
    <text evidence="2">Belongs to the CobH/CbiC family.</text>
</comment>
<dbReference type="GO" id="GO:0009236">
    <property type="term" value="P:cobalamin biosynthetic process"/>
    <property type="evidence" value="ECO:0007669"/>
    <property type="project" value="UniProtKB-KW"/>
</dbReference>
<keyword evidence="4" id="KW-0413">Isomerase</keyword>